<dbReference type="RefSeq" id="YP_009807198.1">
    <property type="nucleotide sequence ID" value="NC_048021.1"/>
</dbReference>
<dbReference type="GeneID" id="54998074"/>
<proteinExistence type="predicted"/>
<dbReference type="GO" id="GO:0006259">
    <property type="term" value="P:DNA metabolic process"/>
    <property type="evidence" value="ECO:0007669"/>
    <property type="project" value="InterPro"/>
</dbReference>
<dbReference type="InterPro" id="IPR004590">
    <property type="entry name" value="ssDNA_annealing_RecT"/>
</dbReference>
<dbReference type="InterPro" id="IPR018330">
    <property type="entry name" value="RecT_fam"/>
</dbReference>
<reference evidence="2" key="1">
    <citation type="submission" date="2018-07" db="EMBL/GenBank/DDBJ databases">
        <authorList>
            <person name="Quirk P.G."/>
            <person name="Krulwich T.A."/>
        </authorList>
    </citation>
    <scope>NUCLEOTIDE SEQUENCE [LARGE SCALE GENOMIC DNA]</scope>
</reference>
<accession>A0A345MIU0</accession>
<dbReference type="Pfam" id="PF03837">
    <property type="entry name" value="RecT"/>
    <property type="match status" value="1"/>
</dbReference>
<dbReference type="KEGG" id="vg:54998074"/>
<dbReference type="NCBIfam" id="TIGR00616">
    <property type="entry name" value="rect"/>
    <property type="match status" value="1"/>
</dbReference>
<protein>
    <submittedName>
        <fullName evidence="1">RecT-like DNA pairing protein</fullName>
    </submittedName>
</protein>
<keyword evidence="2" id="KW-1185">Reference proteome</keyword>
<sequence length="276" mass="30480">MSLIGNAIAEQNGEPSGNLPQQQKPASPAAMVRSRSEDFFKVLPGQVEQRAWLRMAEAATKATPEIERAALNDRAALMRALLECARLGHIPGTDDYYLTVRSGKIQGAESYKGMIQRILRSGQYVRVVAEVVYDSEYRAGKFQYDRNVDERPRHEIDWAARDGSSKPIMSYAYAVRADGTTSEVKLADPRYLAKVRAQSRGKVWEQWDEIMVLKTAIRMLIDFVDTSSEDRRSVGVAAATDAFSSATTPPPSDPNVVPNQAAVDAESTVIEGEVVQ</sequence>
<dbReference type="GO" id="GO:0003677">
    <property type="term" value="F:DNA binding"/>
    <property type="evidence" value="ECO:0007669"/>
    <property type="project" value="InterPro"/>
</dbReference>
<evidence type="ECO:0000313" key="1">
    <source>
        <dbReference type="EMBL" id="AXH70471.1"/>
    </source>
</evidence>
<gene>
    <name evidence="1" type="primary">84</name>
    <name evidence="1" type="ORF">SEA_DAREDEVIL_84</name>
</gene>
<organism evidence="1 2">
    <name type="scientific">Gordonia phage Daredevil</name>
    <dbReference type="NCBI Taxonomy" id="2283286"/>
    <lineage>
        <taxon>Viruses</taxon>
        <taxon>Duplodnaviria</taxon>
        <taxon>Heunggongvirae</taxon>
        <taxon>Uroviricota</taxon>
        <taxon>Caudoviricetes</taxon>
        <taxon>Daredevilvirus</taxon>
        <taxon>Daredevilvirus daredevil</taxon>
    </lineage>
</organism>
<dbReference type="Proteomes" id="UP000257597">
    <property type="component" value="Segment"/>
</dbReference>
<evidence type="ECO:0000313" key="2">
    <source>
        <dbReference type="Proteomes" id="UP000257597"/>
    </source>
</evidence>
<dbReference type="EMBL" id="MH590603">
    <property type="protein sequence ID" value="AXH70471.1"/>
    <property type="molecule type" value="Genomic_DNA"/>
</dbReference>
<name>A0A345MIU0_9CAUD</name>